<gene>
    <name evidence="1" type="ORF">HMPREF0970_00117</name>
</gene>
<reference evidence="1 2" key="1">
    <citation type="submission" date="2009-10" db="EMBL/GenBank/DDBJ databases">
        <authorList>
            <person name="Weinstock G."/>
            <person name="Sodergren E."/>
            <person name="Clifton S."/>
            <person name="Fulton L."/>
            <person name="Fulton B."/>
            <person name="Courtney L."/>
            <person name="Fronick C."/>
            <person name="Harrison M."/>
            <person name="Strong C."/>
            <person name="Farmer C."/>
            <person name="Delahaunty K."/>
            <person name="Markovic C."/>
            <person name="Hall O."/>
            <person name="Minx P."/>
            <person name="Tomlinson C."/>
            <person name="Mitreva M."/>
            <person name="Nelson J."/>
            <person name="Hou S."/>
            <person name="Wollam A."/>
            <person name="Pepin K.H."/>
            <person name="Johnson M."/>
            <person name="Bhonagiri V."/>
            <person name="Nash W.E."/>
            <person name="Warren W."/>
            <person name="Chinwalla A."/>
            <person name="Mardis E.R."/>
            <person name="Wilson R.K."/>
        </authorList>
    </citation>
    <scope>NUCLEOTIDE SEQUENCE [LARGE SCALE GENOMIC DNA]</scope>
    <source>
        <strain evidence="1 2">F0309</strain>
    </source>
</reference>
<name>D4TW09_9ACTO</name>
<accession>D4TW09</accession>
<protein>
    <submittedName>
        <fullName evidence="1">Uncharacterized protein</fullName>
    </submittedName>
</protein>
<evidence type="ECO:0000313" key="2">
    <source>
        <dbReference type="Proteomes" id="UP000003150"/>
    </source>
</evidence>
<proteinExistence type="predicted"/>
<organism evidence="1 2">
    <name type="scientific">Schaalia odontolytica F0309</name>
    <dbReference type="NCBI Taxonomy" id="649742"/>
    <lineage>
        <taxon>Bacteria</taxon>
        <taxon>Bacillati</taxon>
        <taxon>Actinomycetota</taxon>
        <taxon>Actinomycetes</taxon>
        <taxon>Actinomycetales</taxon>
        <taxon>Actinomycetaceae</taxon>
        <taxon>Schaalia</taxon>
    </lineage>
</organism>
<sequence length="56" mass="6132">MGIAGASRAAISGRSFACCYKRRQSNGFFAENSGFWTQIDDVCNSRPRKGFQIAPV</sequence>
<dbReference type="AlphaFoldDB" id="D4TW09"/>
<dbReference type="Proteomes" id="UP000003150">
    <property type="component" value="Unassembled WGS sequence"/>
</dbReference>
<comment type="caution">
    <text evidence="1">The sequence shown here is derived from an EMBL/GenBank/DDBJ whole genome shotgun (WGS) entry which is preliminary data.</text>
</comment>
<evidence type="ECO:0000313" key="1">
    <source>
        <dbReference type="EMBL" id="EFF80859.1"/>
    </source>
</evidence>
<dbReference type="HOGENOM" id="CLU_3003690_0_0_11"/>
<dbReference type="EMBL" id="ACYT02000009">
    <property type="protein sequence ID" value="EFF80859.1"/>
    <property type="molecule type" value="Genomic_DNA"/>
</dbReference>